<gene>
    <name evidence="12" type="ORF">L3049_13220</name>
</gene>
<reference evidence="12 13" key="1">
    <citation type="submission" date="2022-01" db="EMBL/GenBank/DDBJ databases">
        <title>Labilibaculum sp. nov, a marine bacterium isolated from Antarctica.</title>
        <authorList>
            <person name="Dai W."/>
        </authorList>
    </citation>
    <scope>NUCLEOTIDE SEQUENCE [LARGE SCALE GENOMIC DNA]</scope>
    <source>
        <strain evidence="12 13">DW002</strain>
    </source>
</reference>
<dbReference type="Proteomes" id="UP001528920">
    <property type="component" value="Unassembled WGS sequence"/>
</dbReference>
<dbReference type="EMBL" id="JAKJSC010000002">
    <property type="protein sequence ID" value="MDE5418960.1"/>
    <property type="molecule type" value="Genomic_DNA"/>
</dbReference>
<sequence length="378" mass="41052">MLPIYLDYNATTPVAPEVADAMLPYLKDFFGNPSSAHIYGQQSKKAVDKARGHVAQLLNCHPKDLIFTSGGTESNNYALKGYAFANRSKGNHIITSSIEHPAVSEVCKYLETEGFEVTYLPVDETGRVQIADVEAAIRPETILISVMYANNEVGTLQPIAEIAKIAKQNGIVVHSDCAQAVGKVIVNVEELGVDLLTVAGHKFYGPKGIGALYIKKGVNLQKLMHGADHEGNRRAGTENVLEAVGLGKAAELAASGEDERIKYEKTLISQLRNELEQLDEIQFNGNPDFSLPNTLSVSFKNLQANRILGRMKNVAASAGAACHTDSISISATLEAMKVPMEYAMGTIRFSVGRYTTKLEMEKAAQEIIDSVQALRKEL</sequence>
<comment type="catalytic activity">
    <reaction evidence="9">
        <text>(sulfur carrier)-H + L-cysteine = (sulfur carrier)-SH + L-alanine</text>
        <dbReference type="Rhea" id="RHEA:43892"/>
        <dbReference type="Rhea" id="RHEA-COMP:14737"/>
        <dbReference type="Rhea" id="RHEA-COMP:14739"/>
        <dbReference type="ChEBI" id="CHEBI:29917"/>
        <dbReference type="ChEBI" id="CHEBI:35235"/>
        <dbReference type="ChEBI" id="CHEBI:57972"/>
        <dbReference type="ChEBI" id="CHEBI:64428"/>
        <dbReference type="EC" id="2.8.1.7"/>
    </reaction>
</comment>
<evidence type="ECO:0000256" key="6">
    <source>
        <dbReference type="ARBA" id="ARBA00022898"/>
    </source>
</evidence>
<proteinExistence type="inferred from homology"/>
<name>A0ABT5VU71_9BACT</name>
<comment type="caution">
    <text evidence="12">The sequence shown here is derived from an EMBL/GenBank/DDBJ whole genome shotgun (WGS) entry which is preliminary data.</text>
</comment>
<dbReference type="InterPro" id="IPR016454">
    <property type="entry name" value="Cysteine_dSase"/>
</dbReference>
<evidence type="ECO:0000256" key="2">
    <source>
        <dbReference type="ARBA" id="ARBA00006490"/>
    </source>
</evidence>
<dbReference type="PANTHER" id="PTHR11601:SF34">
    <property type="entry name" value="CYSTEINE DESULFURASE"/>
    <property type="match status" value="1"/>
</dbReference>
<dbReference type="InterPro" id="IPR020578">
    <property type="entry name" value="Aminotrans_V_PyrdxlP_BS"/>
</dbReference>
<comment type="cofactor">
    <cofactor evidence="1 10">
        <name>pyridoxal 5'-phosphate</name>
        <dbReference type="ChEBI" id="CHEBI:597326"/>
    </cofactor>
</comment>
<evidence type="ECO:0000256" key="5">
    <source>
        <dbReference type="ARBA" id="ARBA00022723"/>
    </source>
</evidence>
<keyword evidence="7" id="KW-0408">Iron</keyword>
<organism evidence="12 13">
    <name type="scientific">Paralabilibaculum antarcticum</name>
    <dbReference type="NCBI Taxonomy" id="2912572"/>
    <lineage>
        <taxon>Bacteria</taxon>
        <taxon>Pseudomonadati</taxon>
        <taxon>Bacteroidota</taxon>
        <taxon>Bacteroidia</taxon>
        <taxon>Marinilabiliales</taxon>
        <taxon>Marinifilaceae</taxon>
        <taxon>Paralabilibaculum</taxon>
    </lineage>
</organism>
<evidence type="ECO:0000256" key="1">
    <source>
        <dbReference type="ARBA" id="ARBA00001933"/>
    </source>
</evidence>
<dbReference type="PIRSF" id="PIRSF005572">
    <property type="entry name" value="NifS"/>
    <property type="match status" value="1"/>
</dbReference>
<evidence type="ECO:0000256" key="9">
    <source>
        <dbReference type="ARBA" id="ARBA00050776"/>
    </source>
</evidence>
<protein>
    <recommendedName>
        <fullName evidence="3">cysteine desulfurase</fullName>
        <ecNumber evidence="3">2.8.1.7</ecNumber>
    </recommendedName>
</protein>
<keyword evidence="6" id="KW-0663">Pyridoxal phosphate</keyword>
<dbReference type="Gene3D" id="3.40.640.10">
    <property type="entry name" value="Type I PLP-dependent aspartate aminotransferase-like (Major domain)"/>
    <property type="match status" value="1"/>
</dbReference>
<keyword evidence="13" id="KW-1185">Reference proteome</keyword>
<feature type="domain" description="Aminotransferase class V" evidence="11">
    <location>
        <begin position="4"/>
        <end position="361"/>
    </location>
</feature>
<evidence type="ECO:0000313" key="12">
    <source>
        <dbReference type="EMBL" id="MDE5418960.1"/>
    </source>
</evidence>
<dbReference type="PANTHER" id="PTHR11601">
    <property type="entry name" value="CYSTEINE DESULFURYLASE FAMILY MEMBER"/>
    <property type="match status" value="1"/>
</dbReference>
<evidence type="ECO:0000256" key="4">
    <source>
        <dbReference type="ARBA" id="ARBA00022679"/>
    </source>
</evidence>
<evidence type="ECO:0000256" key="8">
    <source>
        <dbReference type="ARBA" id="ARBA00023014"/>
    </source>
</evidence>
<comment type="similarity">
    <text evidence="2">Belongs to the class-V pyridoxal-phosphate-dependent aminotransferase family. NifS/IscS subfamily.</text>
</comment>
<keyword evidence="4" id="KW-0808">Transferase</keyword>
<accession>A0ABT5VU71</accession>
<dbReference type="RefSeq" id="WP_275110290.1">
    <property type="nucleotide sequence ID" value="NZ_JAKJSC010000002.1"/>
</dbReference>
<keyword evidence="5" id="KW-0479">Metal-binding</keyword>
<dbReference type="InterPro" id="IPR015424">
    <property type="entry name" value="PyrdxlP-dep_Trfase"/>
</dbReference>
<dbReference type="InterPro" id="IPR000192">
    <property type="entry name" value="Aminotrans_V_dom"/>
</dbReference>
<evidence type="ECO:0000256" key="7">
    <source>
        <dbReference type="ARBA" id="ARBA00023004"/>
    </source>
</evidence>
<dbReference type="SUPFAM" id="SSF53383">
    <property type="entry name" value="PLP-dependent transferases"/>
    <property type="match status" value="1"/>
</dbReference>
<evidence type="ECO:0000313" key="13">
    <source>
        <dbReference type="Proteomes" id="UP001528920"/>
    </source>
</evidence>
<evidence type="ECO:0000259" key="11">
    <source>
        <dbReference type="Pfam" id="PF00266"/>
    </source>
</evidence>
<dbReference type="InterPro" id="IPR015421">
    <property type="entry name" value="PyrdxlP-dep_Trfase_major"/>
</dbReference>
<evidence type="ECO:0000256" key="10">
    <source>
        <dbReference type="RuleBase" id="RU004504"/>
    </source>
</evidence>
<dbReference type="Gene3D" id="3.90.1150.10">
    <property type="entry name" value="Aspartate Aminotransferase, domain 1"/>
    <property type="match status" value="1"/>
</dbReference>
<evidence type="ECO:0000256" key="3">
    <source>
        <dbReference type="ARBA" id="ARBA00012239"/>
    </source>
</evidence>
<dbReference type="EC" id="2.8.1.7" evidence="3"/>
<dbReference type="InterPro" id="IPR015422">
    <property type="entry name" value="PyrdxlP-dep_Trfase_small"/>
</dbReference>
<keyword evidence="8" id="KW-0411">Iron-sulfur</keyword>
<dbReference type="Pfam" id="PF00266">
    <property type="entry name" value="Aminotran_5"/>
    <property type="match status" value="1"/>
</dbReference>
<dbReference type="PROSITE" id="PS00595">
    <property type="entry name" value="AA_TRANSFER_CLASS_5"/>
    <property type="match status" value="1"/>
</dbReference>